<dbReference type="InterPro" id="IPR007577">
    <property type="entry name" value="GlycoTrfase_DXD_sugar-bd_CS"/>
</dbReference>
<keyword evidence="1" id="KW-1133">Transmembrane helix</keyword>
<dbReference type="AlphaFoldDB" id="V4AFQ6"/>
<dbReference type="EMBL" id="KB201890">
    <property type="protein sequence ID" value="ESO93960.1"/>
    <property type="molecule type" value="Genomic_DNA"/>
</dbReference>
<reference evidence="2 3" key="1">
    <citation type="journal article" date="2013" name="Nature">
        <title>Insights into bilaterian evolution from three spiralian genomes.</title>
        <authorList>
            <person name="Simakov O."/>
            <person name="Marletaz F."/>
            <person name="Cho S.J."/>
            <person name="Edsinger-Gonzales E."/>
            <person name="Havlak P."/>
            <person name="Hellsten U."/>
            <person name="Kuo D.H."/>
            <person name="Larsson T."/>
            <person name="Lv J."/>
            <person name="Arendt D."/>
            <person name="Savage R."/>
            <person name="Osoegawa K."/>
            <person name="de Jong P."/>
            <person name="Grimwood J."/>
            <person name="Chapman J.A."/>
            <person name="Shapiro H."/>
            <person name="Aerts A."/>
            <person name="Otillar R.P."/>
            <person name="Terry A.Y."/>
            <person name="Boore J.L."/>
            <person name="Grigoriev I.V."/>
            <person name="Lindberg D.R."/>
            <person name="Seaver E.C."/>
            <person name="Weisblat D.A."/>
            <person name="Putnam N.H."/>
            <person name="Rokhsar D.S."/>
        </authorList>
    </citation>
    <scope>NUCLEOTIDE SEQUENCE [LARGE SCALE GENOMIC DNA]</scope>
</reference>
<dbReference type="KEGG" id="lgi:LOTGIDRAFT_153439"/>
<dbReference type="Pfam" id="PF04488">
    <property type="entry name" value="Gly_transf_sug"/>
    <property type="match status" value="1"/>
</dbReference>
<gene>
    <name evidence="2" type="ORF">LOTGIDRAFT_153439</name>
</gene>
<evidence type="ECO:0000313" key="2">
    <source>
        <dbReference type="EMBL" id="ESO93960.1"/>
    </source>
</evidence>
<evidence type="ECO:0000256" key="1">
    <source>
        <dbReference type="SAM" id="Phobius"/>
    </source>
</evidence>
<sequence length="539" mass="62112">MDVTIWTQGKNLGDQKKPEGMRGCRFLGRRNGIRRYLIIVTILVVMVMGGIKIGSRDDDFRLLQENRVNQEVVMFNEDNPKVDIQKGDENVDVGLEDKVDLGKGSPTYDSEEDEYYVESKEHKTDPVQLDLQDDSVKQQQQDNEFKIQQLHQNSQNKFAVHTFANFGDSKDTKNHEQFDQNIVSEDQKDRNQIQIKQNNNHSLKEETDKAKAVLSFHPESYYDSEEEDVNDIQEGNDNEKTTMPAITKVITFSQYDSEEDTDDVQLNSLSNVDRIDNKVVSNINAEIAIDVDVANAHLPLIVPNIVHFVWFGDNTMTFNQMLSILSVHHFVKPEHIYYHCDSHPKGEWWQRVISIVVNIKVDIMSPPNEIFGFRIFTAKQQADVAKLQTLMTHGGIYLDTDVIVTKSLQPLRSYEFSIGYSQPGRFDSDIVISTHTSKFLQKWLVAYTQYSSAGGDDFFSCVAPYKLYKQYPDQVHVVNKMSTPTAKNVYSLYNGDLDWTNHYAVHLWRRLHDQVDNLDTIKDLDTPYGKLVKFIYNKV</sequence>
<feature type="transmembrane region" description="Helical" evidence="1">
    <location>
        <begin position="36"/>
        <end position="54"/>
    </location>
</feature>
<proteinExistence type="predicted"/>
<dbReference type="InterPro" id="IPR029044">
    <property type="entry name" value="Nucleotide-diphossugar_trans"/>
</dbReference>
<organism evidence="2 3">
    <name type="scientific">Lottia gigantea</name>
    <name type="common">Giant owl limpet</name>
    <dbReference type="NCBI Taxonomy" id="225164"/>
    <lineage>
        <taxon>Eukaryota</taxon>
        <taxon>Metazoa</taxon>
        <taxon>Spiralia</taxon>
        <taxon>Lophotrochozoa</taxon>
        <taxon>Mollusca</taxon>
        <taxon>Gastropoda</taxon>
        <taxon>Patellogastropoda</taxon>
        <taxon>Lottioidea</taxon>
        <taxon>Lottiidae</taxon>
        <taxon>Lottia</taxon>
    </lineage>
</organism>
<dbReference type="PANTHER" id="PTHR46830:SF1">
    <property type="entry name" value="ALPHA-1,4-N-ACETYLGLUCOSAMINYLTRANSFERASE"/>
    <property type="match status" value="1"/>
</dbReference>
<dbReference type="Proteomes" id="UP000030746">
    <property type="component" value="Unassembled WGS sequence"/>
</dbReference>
<accession>V4AFQ6</accession>
<dbReference type="OMA" id="NEIDAYP"/>
<dbReference type="HOGENOM" id="CLU_505577_0_0_1"/>
<dbReference type="PANTHER" id="PTHR46830">
    <property type="entry name" value="TRANSFERASE, PUTATIVE-RELATED"/>
    <property type="match status" value="1"/>
</dbReference>
<keyword evidence="1" id="KW-0472">Membrane</keyword>
<protein>
    <submittedName>
        <fullName evidence="2">Uncharacterized protein</fullName>
    </submittedName>
</protein>
<dbReference type="GeneID" id="20235970"/>
<evidence type="ECO:0000313" key="3">
    <source>
        <dbReference type="Proteomes" id="UP000030746"/>
    </source>
</evidence>
<dbReference type="SUPFAM" id="SSF53448">
    <property type="entry name" value="Nucleotide-diphospho-sugar transferases"/>
    <property type="match status" value="1"/>
</dbReference>
<name>V4AFQ6_LOTGI</name>
<keyword evidence="3" id="KW-1185">Reference proteome</keyword>
<keyword evidence="1" id="KW-0812">Transmembrane</keyword>
<dbReference type="CTD" id="20235970"/>
<dbReference type="Gene3D" id="3.90.550.20">
    <property type="match status" value="1"/>
</dbReference>
<dbReference type="OrthoDB" id="6150660at2759"/>
<dbReference type="RefSeq" id="XP_009055575.1">
    <property type="nucleotide sequence ID" value="XM_009057327.1"/>
</dbReference>